<proteinExistence type="predicted"/>
<reference evidence="1 2" key="1">
    <citation type="submission" date="2023-04" db="EMBL/GenBank/DDBJ databases">
        <title>The genome sequence of Polyangium sorediatum DSM14670.</title>
        <authorList>
            <person name="Zhang X."/>
        </authorList>
    </citation>
    <scope>NUCLEOTIDE SEQUENCE [LARGE SCALE GENOMIC DNA]</scope>
    <source>
        <strain evidence="1 2">DSM 14670</strain>
    </source>
</reference>
<sequence>MRHGKVVTRIPIEELWTADGALAATRLRTLDRVAIRDLLRRGPVRFVVADVGHCLRWIPPAERFDFWKRDGDPHLVETDEIHLEDFPHRMAYLASEWTVAGDEAPILLLEVYH</sequence>
<dbReference type="RefSeq" id="WP_136972806.1">
    <property type="nucleotide sequence ID" value="NZ_JARZHI010000089.1"/>
</dbReference>
<dbReference type="EMBL" id="JARZHI010000089">
    <property type="protein sequence ID" value="MDI1436660.1"/>
    <property type="molecule type" value="Genomic_DNA"/>
</dbReference>
<organism evidence="1 2">
    <name type="scientific">Polyangium sorediatum</name>
    <dbReference type="NCBI Taxonomy" id="889274"/>
    <lineage>
        <taxon>Bacteria</taxon>
        <taxon>Pseudomonadati</taxon>
        <taxon>Myxococcota</taxon>
        <taxon>Polyangia</taxon>
        <taxon>Polyangiales</taxon>
        <taxon>Polyangiaceae</taxon>
        <taxon>Polyangium</taxon>
    </lineage>
</organism>
<gene>
    <name evidence="1" type="ORF">QHF89_44550</name>
</gene>
<name>A0ABT6P7R9_9BACT</name>
<evidence type="ECO:0000313" key="1">
    <source>
        <dbReference type="EMBL" id="MDI1436660.1"/>
    </source>
</evidence>
<protein>
    <submittedName>
        <fullName evidence="1">Uncharacterized protein</fullName>
    </submittedName>
</protein>
<keyword evidence="2" id="KW-1185">Reference proteome</keyword>
<comment type="caution">
    <text evidence="1">The sequence shown here is derived from an EMBL/GenBank/DDBJ whole genome shotgun (WGS) entry which is preliminary data.</text>
</comment>
<dbReference type="Proteomes" id="UP001160301">
    <property type="component" value="Unassembled WGS sequence"/>
</dbReference>
<evidence type="ECO:0000313" key="2">
    <source>
        <dbReference type="Proteomes" id="UP001160301"/>
    </source>
</evidence>
<accession>A0ABT6P7R9</accession>